<evidence type="ECO:0000256" key="3">
    <source>
        <dbReference type="ARBA" id="ARBA00004613"/>
    </source>
</evidence>
<comment type="subcellular location">
    <subcellularLocation>
        <location evidence="1">Cell envelope</location>
    </subcellularLocation>
    <subcellularLocation>
        <location evidence="2">Cell outer membrane</location>
    </subcellularLocation>
    <subcellularLocation>
        <location evidence="3">Secreted</location>
    </subcellularLocation>
</comment>
<dbReference type="InterPro" id="IPR059226">
    <property type="entry name" value="Choice_anch_Q_dom"/>
</dbReference>
<evidence type="ECO:0000256" key="9">
    <source>
        <dbReference type="SAM" id="Phobius"/>
    </source>
</evidence>
<protein>
    <recommendedName>
        <fullName evidence="11">Bacterial repeat domain-containing protein</fullName>
    </recommendedName>
</protein>
<evidence type="ECO:0000256" key="1">
    <source>
        <dbReference type="ARBA" id="ARBA00004196"/>
    </source>
</evidence>
<keyword evidence="9" id="KW-0812">Transmembrane</keyword>
<evidence type="ECO:0000256" key="6">
    <source>
        <dbReference type="ARBA" id="ARBA00023136"/>
    </source>
</evidence>
<evidence type="ECO:0000256" key="5">
    <source>
        <dbReference type="ARBA" id="ARBA00022729"/>
    </source>
</evidence>
<keyword evidence="9" id="KW-1133">Transmembrane helix</keyword>
<proteinExistence type="predicted"/>
<evidence type="ECO:0000259" key="11">
    <source>
        <dbReference type="Pfam" id="PF18998"/>
    </source>
</evidence>
<evidence type="ECO:0000256" key="7">
    <source>
        <dbReference type="ARBA" id="ARBA00023237"/>
    </source>
</evidence>
<dbReference type="InterPro" id="IPR003368">
    <property type="entry name" value="POMP_repeat"/>
</dbReference>
<gene>
    <name evidence="12" type="ORF">I6G66_22275</name>
</gene>
<feature type="transmembrane region" description="Helical" evidence="9">
    <location>
        <begin position="755"/>
        <end position="773"/>
    </location>
</feature>
<dbReference type="InterPro" id="IPR011050">
    <property type="entry name" value="Pectin_lyase_fold/virulence"/>
</dbReference>
<dbReference type="GO" id="GO:0009279">
    <property type="term" value="C:cell outer membrane"/>
    <property type="evidence" value="ECO:0007669"/>
    <property type="project" value="UniProtKB-SubCell"/>
</dbReference>
<name>A0A7T2S166_DELAC</name>
<dbReference type="Pfam" id="PF18998">
    <property type="entry name" value="Flg_new_2"/>
    <property type="match status" value="1"/>
</dbReference>
<sequence length="796" mass="79983">MALLPMPRTAQAGITALTRAMSRAMSRAVPRALALAALLGATPGAQAAPAGSQLTCHAASDGSAAASGLDWSSATTLQAALGSGACSSIRLKQGIYRPTAGTDRSASFAINAPVHLLGGYTGNSTAPEERATDPRLTVLSGDIDGNDNNRTGGITPAATDIQGGNSFNVVVIGGRGNSSSGGPYTRDNTRLDTLTITAGQSGGTSYHGAGLYCNGAGAGSACSPTLLNVVFSGNKAESNAGQGGALYNLSDNAGTASPLIRQSSFSGNSAAMGGAIYSEGWGNGANAMEIRQSLFAGNSASADAGALYHLVHDTANALRIEDVTFTGNRAGRHGGALYYRTEGSTFTGSSLVRFTTFVGNQAGTSQADGAGHALYNDAAWPTGYANPVALVSSILWNATGTTGPEIYNKDGNNPLVSLDYSILRTVSTAGLPPGAIDIDDRGTNLFDQDPLLASLHNNGGATPSLLPAAGSPAVDAVPSYYCNGLIDQRGQVRPQGAGCDMGAVELQGAAALIVQVSTPGGSVTAGDLPVPLDGGIVQCTQPSGGGTPAQCNANYPSGAQTLVTLTATPAPAYRFAGWGNDCSGNATSCTVTMDRARNVLAMFVPDTTYTGSGPGGAVTLALDSPSGGCVLDGAPAFTAATGSLPAGHRYPWGQASFQAMYCMPGEKLGVTLTLPEAIPANARLFKYLDQQWVPWPIDSLQGRTLRFSVTDNNGSATATATGDSNPAPGAISDPVLLAVPLAGPAGPTATPVPGLGLPALALLGLLTAAGAALSRRERSSRKIGAGTSPRTPRSSS</sequence>
<accession>A0A7T2S166</accession>
<feature type="signal peptide" evidence="10">
    <location>
        <begin position="1"/>
        <end position="47"/>
    </location>
</feature>
<feature type="region of interest" description="Disordered" evidence="8">
    <location>
        <begin position="775"/>
        <end position="796"/>
    </location>
</feature>
<dbReference type="AlphaFoldDB" id="A0A7T2S166"/>
<reference evidence="12 13" key="1">
    <citation type="submission" date="2020-12" db="EMBL/GenBank/DDBJ databases">
        <title>FDA dAtabase for Regulatory Grade micrObial Sequences (FDA-ARGOS): Supporting development and validation of Infectious Disease Dx tests.</title>
        <authorList>
            <person name="Sproer C."/>
            <person name="Gronow S."/>
            <person name="Severitt S."/>
            <person name="Schroder I."/>
            <person name="Tallon L."/>
            <person name="Sadzewicz L."/>
            <person name="Zhao X."/>
            <person name="Boylan J."/>
            <person name="Ott S."/>
            <person name="Bowen H."/>
            <person name="Vavikolanu K."/>
            <person name="Mehta A."/>
            <person name="Aluvathingal J."/>
            <person name="Nadendla S."/>
            <person name="Lowell S."/>
            <person name="Myers T."/>
            <person name="Yan Y."/>
            <person name="Sichtig H."/>
        </authorList>
    </citation>
    <scope>NUCLEOTIDE SEQUENCE [LARGE SCALE GENOMIC DNA]</scope>
    <source>
        <strain evidence="12 13">FDAARGOS_909</strain>
    </source>
</reference>
<dbReference type="NCBIfam" id="NF041518">
    <property type="entry name" value="choice_anch_Q"/>
    <property type="match status" value="1"/>
</dbReference>
<keyword evidence="5 10" id="KW-0732">Signal</keyword>
<dbReference type="InterPro" id="IPR044060">
    <property type="entry name" value="Bacterial_rp_domain"/>
</dbReference>
<evidence type="ECO:0000256" key="2">
    <source>
        <dbReference type="ARBA" id="ARBA00004442"/>
    </source>
</evidence>
<evidence type="ECO:0000313" key="12">
    <source>
        <dbReference type="EMBL" id="QPS07005.1"/>
    </source>
</evidence>
<evidence type="ECO:0000256" key="10">
    <source>
        <dbReference type="SAM" id="SignalP"/>
    </source>
</evidence>
<dbReference type="RefSeq" id="WP_197954610.1">
    <property type="nucleotide sequence ID" value="NZ_CP065668.1"/>
</dbReference>
<keyword evidence="4" id="KW-0964">Secreted</keyword>
<dbReference type="EMBL" id="CP065668">
    <property type="protein sequence ID" value="QPS07005.1"/>
    <property type="molecule type" value="Genomic_DNA"/>
</dbReference>
<evidence type="ECO:0000313" key="13">
    <source>
        <dbReference type="Proteomes" id="UP000594778"/>
    </source>
</evidence>
<dbReference type="Pfam" id="PF02415">
    <property type="entry name" value="Chlam_PMP"/>
    <property type="match status" value="3"/>
</dbReference>
<keyword evidence="7" id="KW-0998">Cell outer membrane</keyword>
<keyword evidence="6 9" id="KW-0472">Membrane</keyword>
<dbReference type="InterPro" id="IPR053784">
    <property type="entry name" value="Choice_anch_U_dom"/>
</dbReference>
<organism evidence="12 13">
    <name type="scientific">Delftia acidovorans</name>
    <name type="common">Pseudomonas acidovorans</name>
    <name type="synonym">Comamonas acidovorans</name>
    <dbReference type="NCBI Taxonomy" id="80866"/>
    <lineage>
        <taxon>Bacteria</taxon>
        <taxon>Pseudomonadati</taxon>
        <taxon>Pseudomonadota</taxon>
        <taxon>Betaproteobacteria</taxon>
        <taxon>Burkholderiales</taxon>
        <taxon>Comamonadaceae</taxon>
        <taxon>Delftia</taxon>
    </lineage>
</organism>
<feature type="domain" description="Bacterial repeat" evidence="11">
    <location>
        <begin position="541"/>
        <end position="605"/>
    </location>
</feature>
<feature type="chain" id="PRO_5032971434" description="Bacterial repeat domain-containing protein" evidence="10">
    <location>
        <begin position="48"/>
        <end position="796"/>
    </location>
</feature>
<evidence type="ECO:0000256" key="4">
    <source>
        <dbReference type="ARBA" id="ARBA00022525"/>
    </source>
</evidence>
<dbReference type="Proteomes" id="UP000594778">
    <property type="component" value="Chromosome"/>
</dbReference>
<dbReference type="NCBIfam" id="NF041766">
    <property type="entry name" value="choice_anch_U"/>
    <property type="match status" value="1"/>
</dbReference>
<dbReference type="GO" id="GO:0005576">
    <property type="term" value="C:extracellular region"/>
    <property type="evidence" value="ECO:0007669"/>
    <property type="project" value="UniProtKB-SubCell"/>
</dbReference>
<dbReference type="SUPFAM" id="SSF51126">
    <property type="entry name" value="Pectin lyase-like"/>
    <property type="match status" value="1"/>
</dbReference>
<evidence type="ECO:0000256" key="8">
    <source>
        <dbReference type="SAM" id="MobiDB-lite"/>
    </source>
</evidence>